<evidence type="ECO:0000256" key="5">
    <source>
        <dbReference type="ARBA" id="ARBA00022692"/>
    </source>
</evidence>
<keyword evidence="6 11" id="KW-0378">Hydrolase</keyword>
<dbReference type="STRING" id="1276220.STAIW_v1c08390"/>
<comment type="similarity">
    <text evidence="3 11">Belongs to the peptidase M50B family.</text>
</comment>
<reference evidence="13 14" key="1">
    <citation type="journal article" date="2013" name="Genome Biol. Evol.">
        <title>Comparison of metabolic capacities and inference of gene content evolution in mosquito-associated Spiroplasma diminutum and S. taiwanense.</title>
        <authorList>
            <person name="Lo W.S."/>
            <person name="Ku C."/>
            <person name="Chen L.L."/>
            <person name="Chang T.H."/>
            <person name="Kuo C.H."/>
        </authorList>
    </citation>
    <scope>NUCLEOTIDE SEQUENCE [LARGE SCALE GENOMIC DNA]</scope>
    <source>
        <strain evidence="13">CT-1</strain>
    </source>
</reference>
<feature type="transmembrane region" description="Helical" evidence="11">
    <location>
        <begin position="6"/>
        <end position="23"/>
    </location>
</feature>
<name>S5MHR6_9MOLU</name>
<dbReference type="eggNOG" id="COG0750">
    <property type="taxonomic scope" value="Bacteria"/>
</dbReference>
<dbReference type="PANTHER" id="PTHR42837:SF2">
    <property type="entry name" value="MEMBRANE METALLOPROTEASE ARASP2, CHLOROPLASTIC-RELATED"/>
    <property type="match status" value="1"/>
</dbReference>
<sequence length="411" mass="46804">MSSGLIVLAFFIGILVMLILITIHEFGHFIVAKLSNAYVYEFSIGFGPRIFVWKRKETWFSIRVIPLGGYCSIASDKVDPPSEREDEEVPNERKLDYIARWKKMFFILAGPAMNLAIALLLFTSIFAALQVKKNDMSYFGATYDQEKIAAKLILKKEQLDNPEINYIGQEYVIWGWTMKTINPESQEEIVLFDNICNTTEQNQTECLDEKINTEDNNQSANYEKTVYNFLNNLSKANGYENVQIMFSYKKVDKYSGVSNENPKYTEFSDYKSGETIGIAAPNRLYRSVGEAYGAGWKETFKDSISILQALGMVFTGQFDQLAGPVGVARQTATLLGSADQFFLYVAMISANLFILNLIFIPPLDGYRLLENFIEMIIKKELPYKYKIIVNSVGAILFLLLFIIITIKDFII</sequence>
<dbReference type="KEGG" id="stai:STAIW_v1c08390"/>
<dbReference type="RefSeq" id="WP_020834564.1">
    <property type="nucleotide sequence ID" value="NC_021846.1"/>
</dbReference>
<dbReference type="InterPro" id="IPR004387">
    <property type="entry name" value="Pept_M50_Zn"/>
</dbReference>
<dbReference type="GO" id="GO:0004222">
    <property type="term" value="F:metalloendopeptidase activity"/>
    <property type="evidence" value="ECO:0007669"/>
    <property type="project" value="InterPro"/>
</dbReference>
<evidence type="ECO:0000313" key="13">
    <source>
        <dbReference type="EMBL" id="AGR41425.1"/>
    </source>
</evidence>
<evidence type="ECO:0000256" key="8">
    <source>
        <dbReference type="ARBA" id="ARBA00022989"/>
    </source>
</evidence>
<dbReference type="GO" id="GO:0016020">
    <property type="term" value="C:membrane"/>
    <property type="evidence" value="ECO:0007669"/>
    <property type="project" value="UniProtKB-SubCell"/>
</dbReference>
<keyword evidence="10 11" id="KW-0472">Membrane</keyword>
<dbReference type="Proteomes" id="UP000014984">
    <property type="component" value="Chromosome"/>
</dbReference>
<evidence type="ECO:0000256" key="11">
    <source>
        <dbReference type="RuleBase" id="RU362031"/>
    </source>
</evidence>
<dbReference type="EMBL" id="CP005074">
    <property type="protein sequence ID" value="AGR41425.1"/>
    <property type="molecule type" value="Genomic_DNA"/>
</dbReference>
<keyword evidence="4 13" id="KW-0645">Protease</keyword>
<keyword evidence="8 11" id="KW-1133">Transmembrane helix</keyword>
<evidence type="ECO:0000256" key="9">
    <source>
        <dbReference type="ARBA" id="ARBA00023049"/>
    </source>
</evidence>
<evidence type="ECO:0000256" key="3">
    <source>
        <dbReference type="ARBA" id="ARBA00007931"/>
    </source>
</evidence>
<comment type="subcellular location">
    <subcellularLocation>
        <location evidence="2">Membrane</location>
        <topology evidence="2">Multi-pass membrane protein</topology>
    </subcellularLocation>
</comment>
<keyword evidence="7 11" id="KW-0862">Zinc</keyword>
<evidence type="ECO:0000256" key="4">
    <source>
        <dbReference type="ARBA" id="ARBA00022670"/>
    </source>
</evidence>
<accession>S5MHR6</accession>
<comment type="cofactor">
    <cofactor evidence="1 11">
        <name>Zn(2+)</name>
        <dbReference type="ChEBI" id="CHEBI:29105"/>
    </cofactor>
</comment>
<keyword evidence="14" id="KW-1185">Reference proteome</keyword>
<keyword evidence="11" id="KW-0479">Metal-binding</keyword>
<evidence type="ECO:0000256" key="1">
    <source>
        <dbReference type="ARBA" id="ARBA00001947"/>
    </source>
</evidence>
<dbReference type="AlphaFoldDB" id="S5MHR6"/>
<dbReference type="Pfam" id="PF02163">
    <property type="entry name" value="Peptidase_M50"/>
    <property type="match status" value="1"/>
</dbReference>
<evidence type="ECO:0000313" key="14">
    <source>
        <dbReference type="Proteomes" id="UP000014984"/>
    </source>
</evidence>
<keyword evidence="9 11" id="KW-0482">Metalloprotease</keyword>
<feature type="transmembrane region" description="Helical" evidence="11">
    <location>
        <begin position="341"/>
        <end position="366"/>
    </location>
</feature>
<dbReference type="HOGENOM" id="CLU_025778_1_3_14"/>
<evidence type="ECO:0000256" key="10">
    <source>
        <dbReference type="ARBA" id="ARBA00023136"/>
    </source>
</evidence>
<keyword evidence="5 11" id="KW-0812">Transmembrane</keyword>
<organism evidence="13 14">
    <name type="scientific">Spiroplasma taiwanense CT-1</name>
    <dbReference type="NCBI Taxonomy" id="1276220"/>
    <lineage>
        <taxon>Bacteria</taxon>
        <taxon>Bacillati</taxon>
        <taxon>Mycoplasmatota</taxon>
        <taxon>Mollicutes</taxon>
        <taxon>Entomoplasmatales</taxon>
        <taxon>Spiroplasmataceae</taxon>
        <taxon>Spiroplasma</taxon>
    </lineage>
</organism>
<feature type="transmembrane region" description="Helical" evidence="11">
    <location>
        <begin position="387"/>
        <end position="406"/>
    </location>
</feature>
<dbReference type="OrthoDB" id="9782003at2"/>
<protein>
    <recommendedName>
        <fullName evidence="11">Zinc metalloprotease</fullName>
        <ecNumber evidence="11">3.4.24.-</ecNumber>
    </recommendedName>
</protein>
<dbReference type="CDD" id="cd06163">
    <property type="entry name" value="S2P-M50_PDZ_RseP-like"/>
    <property type="match status" value="1"/>
</dbReference>
<evidence type="ECO:0000256" key="7">
    <source>
        <dbReference type="ARBA" id="ARBA00022833"/>
    </source>
</evidence>
<dbReference type="PANTHER" id="PTHR42837">
    <property type="entry name" value="REGULATOR OF SIGMA-E PROTEASE RSEP"/>
    <property type="match status" value="1"/>
</dbReference>
<proteinExistence type="inferred from homology"/>
<feature type="transmembrane region" description="Helical" evidence="11">
    <location>
        <begin position="104"/>
        <end position="129"/>
    </location>
</feature>
<evidence type="ECO:0000256" key="2">
    <source>
        <dbReference type="ARBA" id="ARBA00004141"/>
    </source>
</evidence>
<dbReference type="NCBIfam" id="TIGR00054">
    <property type="entry name" value="RIP metalloprotease RseP"/>
    <property type="match status" value="1"/>
</dbReference>
<dbReference type="EC" id="3.4.24.-" evidence="11"/>
<dbReference type="PATRIC" id="fig|1276220.3.peg.856"/>
<dbReference type="GO" id="GO:0006508">
    <property type="term" value="P:proteolysis"/>
    <property type="evidence" value="ECO:0007669"/>
    <property type="project" value="UniProtKB-KW"/>
</dbReference>
<dbReference type="InterPro" id="IPR008915">
    <property type="entry name" value="Peptidase_M50"/>
</dbReference>
<evidence type="ECO:0000259" key="12">
    <source>
        <dbReference type="Pfam" id="PF02163"/>
    </source>
</evidence>
<feature type="domain" description="Peptidase M50" evidence="12">
    <location>
        <begin position="13"/>
        <end position="400"/>
    </location>
</feature>
<dbReference type="GO" id="GO:0046872">
    <property type="term" value="F:metal ion binding"/>
    <property type="evidence" value="ECO:0007669"/>
    <property type="project" value="UniProtKB-KW"/>
</dbReference>
<evidence type="ECO:0000256" key="6">
    <source>
        <dbReference type="ARBA" id="ARBA00022801"/>
    </source>
</evidence>
<gene>
    <name evidence="13" type="primary">rseP</name>
    <name evidence="13" type="ORF">STAIW_v1c08390</name>
</gene>